<evidence type="ECO:0000256" key="1">
    <source>
        <dbReference type="SAM" id="MobiDB-lite"/>
    </source>
</evidence>
<feature type="region of interest" description="Disordered" evidence="1">
    <location>
        <begin position="1"/>
        <end position="30"/>
    </location>
</feature>
<evidence type="ECO:0000313" key="3">
    <source>
        <dbReference type="Proteomes" id="UP000735302"/>
    </source>
</evidence>
<feature type="compositionally biased region" description="Basic and acidic residues" evidence="1">
    <location>
        <begin position="1"/>
        <end position="19"/>
    </location>
</feature>
<protein>
    <submittedName>
        <fullName evidence="2">Uncharacterized protein</fullName>
    </submittedName>
</protein>
<reference evidence="2 3" key="1">
    <citation type="journal article" date="2021" name="Elife">
        <title>Chloroplast acquisition without the gene transfer in kleptoplastic sea slugs, Plakobranchus ocellatus.</title>
        <authorList>
            <person name="Maeda T."/>
            <person name="Takahashi S."/>
            <person name="Yoshida T."/>
            <person name="Shimamura S."/>
            <person name="Takaki Y."/>
            <person name="Nagai Y."/>
            <person name="Toyoda A."/>
            <person name="Suzuki Y."/>
            <person name="Arimoto A."/>
            <person name="Ishii H."/>
            <person name="Satoh N."/>
            <person name="Nishiyama T."/>
            <person name="Hasebe M."/>
            <person name="Maruyama T."/>
            <person name="Minagawa J."/>
            <person name="Obokata J."/>
            <person name="Shigenobu S."/>
        </authorList>
    </citation>
    <scope>NUCLEOTIDE SEQUENCE [LARGE SCALE GENOMIC DNA]</scope>
</reference>
<accession>A0AAV4C9C3</accession>
<organism evidence="2 3">
    <name type="scientific">Plakobranchus ocellatus</name>
    <dbReference type="NCBI Taxonomy" id="259542"/>
    <lineage>
        <taxon>Eukaryota</taxon>
        <taxon>Metazoa</taxon>
        <taxon>Spiralia</taxon>
        <taxon>Lophotrochozoa</taxon>
        <taxon>Mollusca</taxon>
        <taxon>Gastropoda</taxon>
        <taxon>Heterobranchia</taxon>
        <taxon>Euthyneura</taxon>
        <taxon>Panpulmonata</taxon>
        <taxon>Sacoglossa</taxon>
        <taxon>Placobranchoidea</taxon>
        <taxon>Plakobranchidae</taxon>
        <taxon>Plakobranchus</taxon>
    </lineage>
</organism>
<dbReference type="Proteomes" id="UP000735302">
    <property type="component" value="Unassembled WGS sequence"/>
</dbReference>
<comment type="caution">
    <text evidence="2">The sequence shown here is derived from an EMBL/GenBank/DDBJ whole genome shotgun (WGS) entry which is preliminary data.</text>
</comment>
<proteinExistence type="predicted"/>
<name>A0AAV4C9C3_9GAST</name>
<keyword evidence="3" id="KW-1185">Reference proteome</keyword>
<sequence length="138" mass="15794">MHKINLDPLDKISSSDHDASGGARTRYRKTPVFVRKAAKEPIFFHQSRQSPPVWGTRNFTACSKRPGTSLGRSSGESRWLGRCAQTKGQRPINGNADDRYFLEINRSGPQDLLCNESSKIRRNMRKPHHFERGLWRTS</sequence>
<evidence type="ECO:0000313" key="2">
    <source>
        <dbReference type="EMBL" id="GFO27952.1"/>
    </source>
</evidence>
<dbReference type="EMBL" id="BLXT01005980">
    <property type="protein sequence ID" value="GFO27952.1"/>
    <property type="molecule type" value="Genomic_DNA"/>
</dbReference>
<gene>
    <name evidence="2" type="ORF">PoB_005445700</name>
</gene>
<dbReference type="AlphaFoldDB" id="A0AAV4C9C3"/>